<dbReference type="Gene3D" id="1.10.510.10">
    <property type="entry name" value="Transferase(Phosphotransferase) domain 1"/>
    <property type="match status" value="1"/>
</dbReference>
<dbReference type="SUPFAM" id="SSF56112">
    <property type="entry name" value="Protein kinase-like (PK-like)"/>
    <property type="match status" value="1"/>
</dbReference>
<comment type="caution">
    <text evidence="2">The sequence shown here is derived from an EMBL/GenBank/DDBJ whole genome shotgun (WGS) entry which is preliminary data.</text>
</comment>
<protein>
    <recommendedName>
        <fullName evidence="1">Protein kinase domain-containing protein</fullName>
    </recommendedName>
</protein>
<sequence>MGYSINDREFHIVMEFVNGYSLSDLIFRQYVKSKLPLNDIDRINITYQMLLGITFLHEFPKKVLHRDIKPANIMITKKKIVKICDLGVSTINQLDTQLLTTHGRKSFVGTPMYMAPEVYLRQQEVTEYGDIWSLACALVEMFSNKHVWPVNVFTTLDSILKKQLIPDCTDVPVVLKREIEKCFNYNPVMRPKAKEILMVLKNSGIEVEID</sequence>
<dbReference type="PROSITE" id="PS00108">
    <property type="entry name" value="PROTEIN_KINASE_ST"/>
    <property type="match status" value="1"/>
</dbReference>
<dbReference type="PANTHER" id="PTHR24361">
    <property type="entry name" value="MITOGEN-ACTIVATED KINASE KINASE KINASE"/>
    <property type="match status" value="1"/>
</dbReference>
<evidence type="ECO:0000313" key="3">
    <source>
        <dbReference type="Proteomes" id="UP001627154"/>
    </source>
</evidence>
<dbReference type="InterPro" id="IPR053235">
    <property type="entry name" value="Ser_Thr_kinase"/>
</dbReference>
<dbReference type="InterPro" id="IPR008271">
    <property type="entry name" value="Ser/Thr_kinase_AS"/>
</dbReference>
<evidence type="ECO:0000313" key="2">
    <source>
        <dbReference type="EMBL" id="KAL3406539.1"/>
    </source>
</evidence>
<dbReference type="AlphaFoldDB" id="A0ABD2XN43"/>
<proteinExistence type="predicted"/>
<dbReference type="Proteomes" id="UP001627154">
    <property type="component" value="Unassembled WGS sequence"/>
</dbReference>
<dbReference type="InterPro" id="IPR011009">
    <property type="entry name" value="Kinase-like_dom_sf"/>
</dbReference>
<dbReference type="PROSITE" id="PS50011">
    <property type="entry name" value="PROTEIN_KINASE_DOM"/>
    <property type="match status" value="1"/>
</dbReference>
<feature type="domain" description="Protein kinase" evidence="1">
    <location>
        <begin position="1"/>
        <end position="205"/>
    </location>
</feature>
<reference evidence="2 3" key="1">
    <citation type="journal article" date="2024" name="bioRxiv">
        <title>A reference genome for Trichogramma kaykai: A tiny desert-dwelling parasitoid wasp with competing sex-ratio distorters.</title>
        <authorList>
            <person name="Culotta J."/>
            <person name="Lindsey A.R."/>
        </authorList>
    </citation>
    <scope>NUCLEOTIDE SEQUENCE [LARGE SCALE GENOMIC DNA]</scope>
    <source>
        <strain evidence="2 3">KSX58</strain>
    </source>
</reference>
<evidence type="ECO:0000259" key="1">
    <source>
        <dbReference type="PROSITE" id="PS50011"/>
    </source>
</evidence>
<dbReference type="SMART" id="SM00220">
    <property type="entry name" value="S_TKc"/>
    <property type="match status" value="1"/>
</dbReference>
<dbReference type="InterPro" id="IPR000719">
    <property type="entry name" value="Prot_kinase_dom"/>
</dbReference>
<dbReference type="EMBL" id="JBJJXI010000019">
    <property type="protein sequence ID" value="KAL3406539.1"/>
    <property type="molecule type" value="Genomic_DNA"/>
</dbReference>
<keyword evidence="3" id="KW-1185">Reference proteome</keyword>
<organism evidence="2 3">
    <name type="scientific">Trichogramma kaykai</name>
    <dbReference type="NCBI Taxonomy" id="54128"/>
    <lineage>
        <taxon>Eukaryota</taxon>
        <taxon>Metazoa</taxon>
        <taxon>Ecdysozoa</taxon>
        <taxon>Arthropoda</taxon>
        <taxon>Hexapoda</taxon>
        <taxon>Insecta</taxon>
        <taxon>Pterygota</taxon>
        <taxon>Neoptera</taxon>
        <taxon>Endopterygota</taxon>
        <taxon>Hymenoptera</taxon>
        <taxon>Apocrita</taxon>
        <taxon>Proctotrupomorpha</taxon>
        <taxon>Chalcidoidea</taxon>
        <taxon>Trichogrammatidae</taxon>
        <taxon>Trichogramma</taxon>
    </lineage>
</organism>
<name>A0ABD2XN43_9HYME</name>
<accession>A0ABD2XN43</accession>
<gene>
    <name evidence="2" type="ORF">TKK_001847</name>
</gene>
<dbReference type="Pfam" id="PF00069">
    <property type="entry name" value="Pkinase"/>
    <property type="match status" value="1"/>
</dbReference>